<proteinExistence type="predicted"/>
<name>A0A9D5DFT4_9CRYT</name>
<evidence type="ECO:0000256" key="1">
    <source>
        <dbReference type="SAM" id="MobiDB-lite"/>
    </source>
</evidence>
<feature type="compositionally biased region" description="Basic and acidic residues" evidence="1">
    <location>
        <begin position="53"/>
        <end position="77"/>
    </location>
</feature>
<feature type="compositionally biased region" description="Low complexity" evidence="1">
    <location>
        <begin position="195"/>
        <end position="213"/>
    </location>
</feature>
<dbReference type="EMBL" id="JAPCXC010000127">
    <property type="protein sequence ID" value="KAJ1604623.1"/>
    <property type="molecule type" value="Genomic_DNA"/>
</dbReference>
<feature type="compositionally biased region" description="Basic and acidic residues" evidence="1">
    <location>
        <begin position="104"/>
        <end position="123"/>
    </location>
</feature>
<organism evidence="2">
    <name type="scientific">Cryptosporidium canis</name>
    <dbReference type="NCBI Taxonomy" id="195482"/>
    <lineage>
        <taxon>Eukaryota</taxon>
        <taxon>Sar</taxon>
        <taxon>Alveolata</taxon>
        <taxon>Apicomplexa</taxon>
        <taxon>Conoidasida</taxon>
        <taxon>Coccidia</taxon>
        <taxon>Eucoccidiorida</taxon>
        <taxon>Eimeriorina</taxon>
        <taxon>Cryptosporidiidae</taxon>
        <taxon>Cryptosporidium</taxon>
    </lineage>
</organism>
<feature type="compositionally biased region" description="Polar residues" evidence="1">
    <location>
        <begin position="241"/>
        <end position="252"/>
    </location>
</feature>
<dbReference type="OrthoDB" id="343209at2759"/>
<dbReference type="AlphaFoldDB" id="A0A9D5DFT4"/>
<gene>
    <name evidence="2" type="ORF">OJ253_3567</name>
</gene>
<reference evidence="2" key="1">
    <citation type="submission" date="2022-10" db="EMBL/GenBank/DDBJ databases">
        <title>Adaptive evolution leads to modifications in subtelomeric GC content in a zoonotic Cryptosporidium species.</title>
        <authorList>
            <person name="Li J."/>
            <person name="Feng Y."/>
            <person name="Xiao L."/>
        </authorList>
    </citation>
    <scope>NUCLEOTIDE SEQUENCE</scope>
    <source>
        <strain evidence="2">33844</strain>
    </source>
</reference>
<accession>A0A9D5DFT4</accession>
<dbReference type="Proteomes" id="UP001067231">
    <property type="component" value="Unassembled WGS sequence"/>
</dbReference>
<protein>
    <submittedName>
        <fullName evidence="2">Uncharacterized protein</fullName>
    </submittedName>
</protein>
<comment type="caution">
    <text evidence="2">The sequence shown here is derived from an EMBL/GenBank/DDBJ whole genome shotgun (WGS) entry which is preliminary data.</text>
</comment>
<feature type="compositionally biased region" description="Basic and acidic residues" evidence="1">
    <location>
        <begin position="162"/>
        <end position="173"/>
    </location>
</feature>
<feature type="region of interest" description="Disordered" evidence="1">
    <location>
        <begin position="186"/>
        <end position="274"/>
    </location>
</feature>
<sequence>MPPKSKGQTIQLRDLQRMAYENGEIMEGILPTQSLGLERTDSYSSNRGGRMSSRYENDDKIAQMLETDWRKGREGGDLQRTSSRSGRDRFNRPDIEDMISNTNWRDDAGRSTEKPRPELDFRRGTSRTYDNQVDPDSISFNWRDSSNSVQSGGGFSSFGSRFSRENSTRVHVDDRPDYLKNRFKKRTEVEGSVQSAGGHAGSSLAGDVSSSLSQKLNISEGRVSPSVNSSPLSGIVLGQNAKPQQPGSSQPASKNEKKPKQVKKAAVAKESKKMDDSETNLSLWQVSDPAVLDDFEKELFKHLTGEAPREGSVPAYCFEPNTYSPPGSDQMLSFISDFLDKSVPLEDSQSLSMIAKLSHVFTLFSSALRCIDDVILLSASLSPIFKHLIARNKAGEATAKLYVLIEIQRMAFAIGNPKIDNVTSILESLWVSLLKSQIVTRDTFNLWLSKNDLLGEESKLGRKNALFESFESESTLAKLIILLQPASVPGIGLPPSHLRALPLIFLKDGPAETQLERISISCKDLGHKLTAFFDWLNTEEEIVSEEDNEDDEDL</sequence>
<evidence type="ECO:0000313" key="2">
    <source>
        <dbReference type="EMBL" id="KAJ1604623.1"/>
    </source>
</evidence>
<feature type="region of interest" description="Disordered" evidence="1">
    <location>
        <begin position="31"/>
        <end position="173"/>
    </location>
</feature>
<feature type="compositionally biased region" description="Basic and acidic residues" evidence="1">
    <location>
        <begin position="85"/>
        <end position="95"/>
    </location>
</feature>